<dbReference type="EMBL" id="JABURA010000001">
    <property type="protein sequence ID" value="NUB91093.1"/>
    <property type="molecule type" value="Genomic_DNA"/>
</dbReference>
<dbReference type="RefSeq" id="WP_174701761.1">
    <property type="nucleotide sequence ID" value="NZ_JABURA010000001.1"/>
</dbReference>
<proteinExistence type="predicted"/>
<dbReference type="Proteomes" id="UP000728647">
    <property type="component" value="Unassembled WGS sequence"/>
</dbReference>
<protein>
    <submittedName>
        <fullName evidence="1">Uncharacterized protein</fullName>
    </submittedName>
</protein>
<accession>A0A8J8KED1</accession>
<gene>
    <name evidence="1" type="ORF">HT576_08675</name>
</gene>
<comment type="caution">
    <text evidence="1">The sequence shown here is derived from an EMBL/GenBank/DDBJ whole genome shotgun (WGS) entry which is preliminary data.</text>
</comment>
<evidence type="ECO:0000313" key="2">
    <source>
        <dbReference type="Proteomes" id="UP000728647"/>
    </source>
</evidence>
<name>A0A8J8KED1_9EURY</name>
<organism evidence="1 2">
    <name type="scientific">Haloterrigena gelatinilytica</name>
    <dbReference type="NCBI Taxonomy" id="2741724"/>
    <lineage>
        <taxon>Archaea</taxon>
        <taxon>Methanobacteriati</taxon>
        <taxon>Methanobacteriota</taxon>
        <taxon>Stenosarchaea group</taxon>
        <taxon>Halobacteria</taxon>
        <taxon>Halobacteriales</taxon>
        <taxon>Natrialbaceae</taxon>
        <taxon>Haloterrigena</taxon>
    </lineage>
</organism>
<sequence>MAKLIKVLARRGETASAAPIQERIVRPSEIPGDQRPYDQQDRIEFPFPTAMVAVWNDDHFPFNVERRHKIRRYLLNTWGPGYYRVYKWGGTPPNDEYYKGWTL</sequence>
<reference evidence="1" key="1">
    <citation type="submission" date="2020-06" db="EMBL/GenBank/DDBJ databases">
        <title>Haloterrigena sp. nov., an extremely halophilic archaeon isolated from a saline sediment.</title>
        <authorList>
            <person name="Liu B.-B."/>
        </authorList>
    </citation>
    <scope>NUCLEOTIDE SEQUENCE</scope>
    <source>
        <strain evidence="1">SYSU A121-1</strain>
    </source>
</reference>
<dbReference type="AlphaFoldDB" id="A0A8J8KED1"/>
<evidence type="ECO:0000313" key="1">
    <source>
        <dbReference type="EMBL" id="NUB91093.1"/>
    </source>
</evidence>